<dbReference type="CDD" id="cd00082">
    <property type="entry name" value="HisKA"/>
    <property type="match status" value="1"/>
</dbReference>
<evidence type="ECO:0000256" key="9">
    <source>
        <dbReference type="SAM" id="Coils"/>
    </source>
</evidence>
<reference evidence="12" key="1">
    <citation type="submission" date="2022-11" db="EMBL/GenBank/DDBJ databases">
        <authorList>
            <person name="Graham C."/>
            <person name="Newman J.D."/>
        </authorList>
    </citation>
    <scope>NUCLEOTIDE SEQUENCE</scope>
    <source>
        <strain evidence="12">DSM 19486</strain>
    </source>
</reference>
<evidence type="ECO:0000256" key="5">
    <source>
        <dbReference type="ARBA" id="ARBA00022741"/>
    </source>
</evidence>
<dbReference type="InterPro" id="IPR050351">
    <property type="entry name" value="BphY/WalK/GraS-like"/>
</dbReference>
<comment type="caution">
    <text evidence="12">The sequence shown here is derived from an EMBL/GenBank/DDBJ whole genome shotgun (WGS) entry which is preliminary data.</text>
</comment>
<dbReference type="SMART" id="SM00387">
    <property type="entry name" value="HATPase_c"/>
    <property type="match status" value="1"/>
</dbReference>
<dbReference type="GO" id="GO:0000155">
    <property type="term" value="F:phosphorelay sensor kinase activity"/>
    <property type="evidence" value="ECO:0007669"/>
    <property type="project" value="InterPro"/>
</dbReference>
<keyword evidence="3" id="KW-0597">Phosphoprotein</keyword>
<dbReference type="GO" id="GO:0005524">
    <property type="term" value="F:ATP binding"/>
    <property type="evidence" value="ECO:0007669"/>
    <property type="project" value="UniProtKB-KW"/>
</dbReference>
<dbReference type="SMART" id="SM00388">
    <property type="entry name" value="HisKA"/>
    <property type="match status" value="1"/>
</dbReference>
<evidence type="ECO:0000256" key="4">
    <source>
        <dbReference type="ARBA" id="ARBA00022679"/>
    </source>
</evidence>
<keyword evidence="10" id="KW-1133">Transmembrane helix</keyword>
<gene>
    <name evidence="12" type="ORF">OQZ29_15070</name>
</gene>
<feature type="domain" description="Histidine kinase" evidence="11">
    <location>
        <begin position="472"/>
        <end position="680"/>
    </location>
</feature>
<dbReference type="EMBL" id="JAPJUH010000004">
    <property type="protein sequence ID" value="MCX3266078.1"/>
    <property type="molecule type" value="Genomic_DNA"/>
</dbReference>
<keyword evidence="7" id="KW-0067">ATP-binding</keyword>
<feature type="transmembrane region" description="Helical" evidence="10">
    <location>
        <begin position="405"/>
        <end position="425"/>
    </location>
</feature>
<keyword evidence="4" id="KW-0808">Transferase</keyword>
<dbReference type="PRINTS" id="PR00344">
    <property type="entry name" value="BCTRLSENSOR"/>
</dbReference>
<evidence type="ECO:0000259" key="11">
    <source>
        <dbReference type="PROSITE" id="PS50109"/>
    </source>
</evidence>
<dbReference type="GO" id="GO:0007234">
    <property type="term" value="P:osmosensory signaling via phosphorelay pathway"/>
    <property type="evidence" value="ECO:0007669"/>
    <property type="project" value="TreeGrafter"/>
</dbReference>
<dbReference type="PANTHER" id="PTHR42878:SF7">
    <property type="entry name" value="SENSOR HISTIDINE KINASE GLRK"/>
    <property type="match status" value="1"/>
</dbReference>
<dbReference type="SMART" id="SM00028">
    <property type="entry name" value="TPR"/>
    <property type="match status" value="3"/>
</dbReference>
<dbReference type="SUPFAM" id="SSF55874">
    <property type="entry name" value="ATPase domain of HSP90 chaperone/DNA topoisomerase II/histidine kinase"/>
    <property type="match status" value="1"/>
</dbReference>
<keyword evidence="10" id="KW-0812">Transmembrane</keyword>
<dbReference type="GO" id="GO:0000156">
    <property type="term" value="F:phosphorelay response regulator activity"/>
    <property type="evidence" value="ECO:0007669"/>
    <property type="project" value="TreeGrafter"/>
</dbReference>
<dbReference type="InterPro" id="IPR036097">
    <property type="entry name" value="HisK_dim/P_sf"/>
</dbReference>
<evidence type="ECO:0000256" key="2">
    <source>
        <dbReference type="ARBA" id="ARBA00012438"/>
    </source>
</evidence>
<dbReference type="GO" id="GO:0030295">
    <property type="term" value="F:protein kinase activator activity"/>
    <property type="evidence" value="ECO:0007669"/>
    <property type="project" value="TreeGrafter"/>
</dbReference>
<dbReference type="PROSITE" id="PS50109">
    <property type="entry name" value="HIS_KIN"/>
    <property type="match status" value="1"/>
</dbReference>
<dbReference type="InterPro" id="IPR011990">
    <property type="entry name" value="TPR-like_helical_dom_sf"/>
</dbReference>
<keyword evidence="9" id="KW-0175">Coiled coil</keyword>
<keyword evidence="8" id="KW-0902">Two-component regulatory system</keyword>
<dbReference type="Gene3D" id="3.30.565.10">
    <property type="entry name" value="Histidine kinase-like ATPase, C-terminal domain"/>
    <property type="match status" value="1"/>
</dbReference>
<keyword evidence="5" id="KW-0547">Nucleotide-binding</keyword>
<dbReference type="FunFam" id="3.30.565.10:FF:000006">
    <property type="entry name" value="Sensor histidine kinase WalK"/>
    <property type="match status" value="1"/>
</dbReference>
<keyword evidence="13" id="KW-1185">Reference proteome</keyword>
<evidence type="ECO:0000313" key="12">
    <source>
        <dbReference type="EMBL" id="MCX3266078.1"/>
    </source>
</evidence>
<dbReference type="InterPro" id="IPR019734">
    <property type="entry name" value="TPR_rpt"/>
</dbReference>
<proteinExistence type="predicted"/>
<dbReference type="Gene3D" id="1.10.287.130">
    <property type="match status" value="1"/>
</dbReference>
<dbReference type="EC" id="2.7.13.3" evidence="2"/>
<dbReference type="Pfam" id="PF13181">
    <property type="entry name" value="TPR_8"/>
    <property type="match status" value="1"/>
</dbReference>
<dbReference type="RefSeq" id="WP_266270133.1">
    <property type="nucleotide sequence ID" value="NZ_JAPJUH010000004.1"/>
</dbReference>
<dbReference type="AlphaFoldDB" id="A0A9X3DE57"/>
<dbReference type="InterPro" id="IPR004358">
    <property type="entry name" value="Sig_transdc_His_kin-like_C"/>
</dbReference>
<evidence type="ECO:0000256" key="3">
    <source>
        <dbReference type="ARBA" id="ARBA00022553"/>
    </source>
</evidence>
<evidence type="ECO:0000256" key="7">
    <source>
        <dbReference type="ARBA" id="ARBA00022840"/>
    </source>
</evidence>
<keyword evidence="6 12" id="KW-0418">Kinase</keyword>
<accession>A0A9X3DE57</accession>
<organism evidence="12 13">
    <name type="scientific">Pedobacter agri</name>
    <dbReference type="NCBI Taxonomy" id="454586"/>
    <lineage>
        <taxon>Bacteria</taxon>
        <taxon>Pseudomonadati</taxon>
        <taxon>Bacteroidota</taxon>
        <taxon>Sphingobacteriia</taxon>
        <taxon>Sphingobacteriales</taxon>
        <taxon>Sphingobacteriaceae</taxon>
        <taxon>Pedobacter</taxon>
    </lineage>
</organism>
<dbReference type="PROSITE" id="PS51257">
    <property type="entry name" value="PROKAR_LIPOPROTEIN"/>
    <property type="match status" value="1"/>
</dbReference>
<evidence type="ECO:0000256" key="6">
    <source>
        <dbReference type="ARBA" id="ARBA00022777"/>
    </source>
</evidence>
<comment type="catalytic activity">
    <reaction evidence="1">
        <text>ATP + protein L-histidine = ADP + protein N-phospho-L-histidine.</text>
        <dbReference type="EC" id="2.7.13.3"/>
    </reaction>
</comment>
<dbReference type="CDD" id="cd00075">
    <property type="entry name" value="HATPase"/>
    <property type="match status" value="1"/>
</dbReference>
<dbReference type="SUPFAM" id="SSF47384">
    <property type="entry name" value="Homodimeric domain of signal transducing histidine kinase"/>
    <property type="match status" value="1"/>
</dbReference>
<dbReference type="PANTHER" id="PTHR42878">
    <property type="entry name" value="TWO-COMPONENT HISTIDINE KINASE"/>
    <property type="match status" value="1"/>
</dbReference>
<protein>
    <recommendedName>
        <fullName evidence="2">histidine kinase</fullName>
        <ecNumber evidence="2">2.7.13.3</ecNumber>
    </recommendedName>
</protein>
<evidence type="ECO:0000256" key="8">
    <source>
        <dbReference type="ARBA" id="ARBA00023012"/>
    </source>
</evidence>
<evidence type="ECO:0000256" key="10">
    <source>
        <dbReference type="SAM" id="Phobius"/>
    </source>
</evidence>
<dbReference type="InterPro" id="IPR003594">
    <property type="entry name" value="HATPase_dom"/>
</dbReference>
<sequence>MPNIKTLIYVYLFVFASSVLFACKETPRDEPLKISDRIFDIKAKSGMMYKRGQQDSAIRFLDSAIAKIQLTSVEKWSVLNTKTAYFLNFKKRPDSALKLADSMLKVVEAKPALIKHYISALLVRGDVLMDFGLYEDAFDAYVRAGKISNSISKCYALSPKLGFLRYKQGFFQESIPYFKKGFNETLACADTSSFEQSFVSPQGLLNTIGLCFEKLKQPDSALFYYQKALHFIDERSLIFPDRTEFALMAKGVIYGNMATAFMQKGQHQQTEKFLLKSIQINSKKGAENGDAQTARIKLINLYTLSKQYRKARLLIEEMENDDSSFKNFTSQESIMKFLYAKWKFYDTVQDTKMAYINLERFHFLKDSTETANKKHLYVDIEHGLKDADRAQMLVLLKKDAQSKRFLILGAIVVIALIFVILFIVLKNLKRSKANIENLNAANNLVQNQYAQLTQVFSVLEKSHVENATIMKVVAHDLRGPVSGIVHAAELILADEGLSETNFRMLQLVKDAGLNAISLINEMLNTHHGLGEKEPTDIARLLNDSMNLLLFKAEAKAQKISVTADHIIVLVNKDKISRVINNLLTNAIKFSGENDTITIAAVQQEQEVVISIADQGMGIPAHMGNNIFDMFSDNRRLGTASEESFGMGLAISKEIIESHGGRIWYTSIEGVGTTFYFSLPL</sequence>
<dbReference type="Proteomes" id="UP001142592">
    <property type="component" value="Unassembled WGS sequence"/>
</dbReference>
<dbReference type="Pfam" id="PF02518">
    <property type="entry name" value="HATPase_c"/>
    <property type="match status" value="1"/>
</dbReference>
<dbReference type="Gene3D" id="1.25.40.10">
    <property type="entry name" value="Tetratricopeptide repeat domain"/>
    <property type="match status" value="2"/>
</dbReference>
<evidence type="ECO:0000256" key="1">
    <source>
        <dbReference type="ARBA" id="ARBA00000085"/>
    </source>
</evidence>
<dbReference type="SUPFAM" id="SSF48452">
    <property type="entry name" value="TPR-like"/>
    <property type="match status" value="1"/>
</dbReference>
<dbReference type="InterPro" id="IPR005467">
    <property type="entry name" value="His_kinase_dom"/>
</dbReference>
<dbReference type="InterPro" id="IPR003661">
    <property type="entry name" value="HisK_dim/P_dom"/>
</dbReference>
<name>A0A9X3DE57_9SPHI</name>
<feature type="coiled-coil region" evidence="9">
    <location>
        <begin position="428"/>
        <end position="455"/>
    </location>
</feature>
<dbReference type="InterPro" id="IPR036890">
    <property type="entry name" value="HATPase_C_sf"/>
</dbReference>
<keyword evidence="10" id="KW-0472">Membrane</keyword>
<evidence type="ECO:0000313" key="13">
    <source>
        <dbReference type="Proteomes" id="UP001142592"/>
    </source>
</evidence>